<reference evidence="2 3" key="1">
    <citation type="journal article" date="2015" name="Plant Cell">
        <title>Oil accumulation by the oleaginous diatom Fistulifera solaris as revealed by the genome and transcriptome.</title>
        <authorList>
            <person name="Tanaka T."/>
            <person name="Maeda Y."/>
            <person name="Veluchamy A."/>
            <person name="Tanaka M."/>
            <person name="Abida H."/>
            <person name="Marechal E."/>
            <person name="Bowler C."/>
            <person name="Muto M."/>
            <person name="Sunaga Y."/>
            <person name="Tanaka M."/>
            <person name="Yoshino T."/>
            <person name="Taniguchi T."/>
            <person name="Fukuda Y."/>
            <person name="Nemoto M."/>
            <person name="Matsumoto M."/>
            <person name="Wong P.S."/>
            <person name="Aburatani S."/>
            <person name="Fujibuchi W."/>
        </authorList>
    </citation>
    <scope>NUCLEOTIDE SEQUENCE [LARGE SCALE GENOMIC DNA]</scope>
    <source>
        <strain evidence="2 3">JPCC DA0580</strain>
    </source>
</reference>
<dbReference type="InterPro" id="IPR000008">
    <property type="entry name" value="C2_dom"/>
</dbReference>
<dbReference type="Pfam" id="PF02342">
    <property type="entry name" value="TerD"/>
    <property type="match status" value="2"/>
</dbReference>
<dbReference type="CDD" id="cd00030">
    <property type="entry name" value="C2"/>
    <property type="match status" value="1"/>
</dbReference>
<dbReference type="AlphaFoldDB" id="A0A1Z5JT80"/>
<evidence type="ECO:0000259" key="1">
    <source>
        <dbReference type="PROSITE" id="PS50004"/>
    </source>
</evidence>
<dbReference type="PANTHER" id="PTHR32097">
    <property type="entry name" value="CAMP-BINDING PROTEIN 1-RELATED"/>
    <property type="match status" value="1"/>
</dbReference>
<sequence length="572" mass="63425">MLVPMQRNILGFKTYSHPYIEVYVDGKLLGKTKHAYRTVNPAWKSGNSFSTHYDAITAKEKASRSERIELHVHHLGKGGVAAFMGAVRIPLLTHGRAEWYPVQQRSALDSGLYCINASGELQVQVNFTAHSYPELKPGHELLISGNAEISLNLSWSSDSSLETSCVALDGKNGHVLWKECVYFANRINMSKSVARPEVQDHKDMATRDSLLFDFGMVPENVAAFFVVLTIRDKSFTLSDLQSFQLSVRNESTRGGIGHISVNFASKETSAILLRITRSTLGTSSTWKIATIIKGYKVFREFGSLLPQLQELSGDILPNIGTPTGRTALMRCGDSLQLLDYVPDHLPSKLVTGFFWKVKNREPLKVAVSLLDEELREVDAIHRTQPGSLTSQGVLYSGGNEEYEKFEVAFAQLSSDVHYICFVLGPCSRQKVDDIENVACHIVNSALGAELARCTLSSFESVPTKSIGLGCFYKTGKGWSFTILGLCSTDTTFAGRLSELRNHIFENPLEPAVSLPHPRLLKSVMPPAIPLPPPRQLVFSDIVEAHHKFNHGQNVSTSTLLTVRRQSEKQYKI</sequence>
<dbReference type="Proteomes" id="UP000198406">
    <property type="component" value="Unassembled WGS sequence"/>
</dbReference>
<dbReference type="InParanoid" id="A0A1Z5JT80"/>
<evidence type="ECO:0000313" key="2">
    <source>
        <dbReference type="EMBL" id="GAX17149.1"/>
    </source>
</evidence>
<dbReference type="OrthoDB" id="47270at2759"/>
<dbReference type="SUPFAM" id="SSF49562">
    <property type="entry name" value="C2 domain (Calcium/lipid-binding domain, CaLB)"/>
    <property type="match status" value="1"/>
</dbReference>
<dbReference type="Pfam" id="PF00168">
    <property type="entry name" value="C2"/>
    <property type="match status" value="1"/>
</dbReference>
<proteinExistence type="predicted"/>
<gene>
    <name evidence="2" type="ORF">FisN_6Lu455</name>
</gene>
<dbReference type="Gene3D" id="2.60.60.30">
    <property type="entry name" value="sav2460 like domains"/>
    <property type="match status" value="2"/>
</dbReference>
<accession>A0A1Z5JT80</accession>
<feature type="domain" description="C2" evidence="1">
    <location>
        <begin position="1"/>
        <end position="104"/>
    </location>
</feature>
<dbReference type="PROSITE" id="PS50004">
    <property type="entry name" value="C2"/>
    <property type="match status" value="1"/>
</dbReference>
<dbReference type="InterPro" id="IPR051324">
    <property type="entry name" value="Stress/Tellurium_Resist"/>
</dbReference>
<comment type="caution">
    <text evidence="2">The sequence shown here is derived from an EMBL/GenBank/DDBJ whole genome shotgun (WGS) entry which is preliminary data.</text>
</comment>
<keyword evidence="3" id="KW-1185">Reference proteome</keyword>
<dbReference type="PANTHER" id="PTHR32097:SF17">
    <property type="entry name" value="CAMP-BINDING PROTEIN 1-RELATED"/>
    <property type="match status" value="1"/>
</dbReference>
<dbReference type="EMBL" id="BDSP01000113">
    <property type="protein sequence ID" value="GAX17149.1"/>
    <property type="molecule type" value="Genomic_DNA"/>
</dbReference>
<dbReference type="Gene3D" id="2.60.40.150">
    <property type="entry name" value="C2 domain"/>
    <property type="match status" value="1"/>
</dbReference>
<dbReference type="InterPro" id="IPR035892">
    <property type="entry name" value="C2_domain_sf"/>
</dbReference>
<evidence type="ECO:0000313" key="3">
    <source>
        <dbReference type="Proteomes" id="UP000198406"/>
    </source>
</evidence>
<protein>
    <recommendedName>
        <fullName evidence="1">C2 domain-containing protein</fullName>
    </recommendedName>
</protein>
<name>A0A1Z5JT80_FISSO</name>
<dbReference type="InterPro" id="IPR003325">
    <property type="entry name" value="TerD"/>
</dbReference>
<organism evidence="2 3">
    <name type="scientific">Fistulifera solaris</name>
    <name type="common">Oleaginous diatom</name>
    <dbReference type="NCBI Taxonomy" id="1519565"/>
    <lineage>
        <taxon>Eukaryota</taxon>
        <taxon>Sar</taxon>
        <taxon>Stramenopiles</taxon>
        <taxon>Ochrophyta</taxon>
        <taxon>Bacillariophyta</taxon>
        <taxon>Bacillariophyceae</taxon>
        <taxon>Bacillariophycidae</taxon>
        <taxon>Naviculales</taxon>
        <taxon>Naviculaceae</taxon>
        <taxon>Fistulifera</taxon>
    </lineage>
</organism>